<reference evidence="1" key="1">
    <citation type="submission" date="2022-11" db="EMBL/GenBank/DDBJ databases">
        <title>Centuries of genome instability and evolution in soft-shell clam transmissible cancer (bioRxiv).</title>
        <authorList>
            <person name="Hart S.F.M."/>
            <person name="Yonemitsu M.A."/>
            <person name="Giersch R.M."/>
            <person name="Beal B.F."/>
            <person name="Arriagada G."/>
            <person name="Davis B.W."/>
            <person name="Ostrander E.A."/>
            <person name="Goff S.P."/>
            <person name="Metzger M.J."/>
        </authorList>
    </citation>
    <scope>NUCLEOTIDE SEQUENCE</scope>
    <source>
        <strain evidence="1">MELC-2E11</strain>
        <tissue evidence="1">Siphon/mantle</tissue>
    </source>
</reference>
<accession>A0ABY7E491</accession>
<name>A0ABY7E491_MYAAR</name>
<evidence type="ECO:0000313" key="2">
    <source>
        <dbReference type="Proteomes" id="UP001164746"/>
    </source>
</evidence>
<dbReference type="Proteomes" id="UP001164746">
    <property type="component" value="Chromosome 4"/>
</dbReference>
<protein>
    <submittedName>
        <fullName evidence="1">Uncharacterized protein</fullName>
    </submittedName>
</protein>
<dbReference type="EMBL" id="CP111015">
    <property type="protein sequence ID" value="WAR03331.1"/>
    <property type="molecule type" value="Genomic_DNA"/>
</dbReference>
<sequence>VFDFQVSGLTVTSGSTTVSLITNGCPDYSSLFAQPGTPTSGVLVMTFDLFVPKETSTDPSLPGTSATALSFAFTLNICSGSCTAVS</sequence>
<evidence type="ECO:0000313" key="1">
    <source>
        <dbReference type="EMBL" id="WAR03331.1"/>
    </source>
</evidence>
<organism evidence="1 2">
    <name type="scientific">Mya arenaria</name>
    <name type="common">Soft-shell clam</name>
    <dbReference type="NCBI Taxonomy" id="6604"/>
    <lineage>
        <taxon>Eukaryota</taxon>
        <taxon>Metazoa</taxon>
        <taxon>Spiralia</taxon>
        <taxon>Lophotrochozoa</taxon>
        <taxon>Mollusca</taxon>
        <taxon>Bivalvia</taxon>
        <taxon>Autobranchia</taxon>
        <taxon>Heteroconchia</taxon>
        <taxon>Euheterodonta</taxon>
        <taxon>Imparidentia</taxon>
        <taxon>Neoheterodontei</taxon>
        <taxon>Myida</taxon>
        <taxon>Myoidea</taxon>
        <taxon>Myidae</taxon>
        <taxon>Mya</taxon>
    </lineage>
</organism>
<gene>
    <name evidence="1" type="ORF">MAR_009889</name>
</gene>
<proteinExistence type="predicted"/>
<feature type="non-terminal residue" evidence="1">
    <location>
        <position position="1"/>
    </location>
</feature>
<keyword evidence="2" id="KW-1185">Reference proteome</keyword>